<name>A0ABP8NZ07_9NOCA</name>
<dbReference type="EMBL" id="BAABFB010000023">
    <property type="protein sequence ID" value="GAA4474503.1"/>
    <property type="molecule type" value="Genomic_DNA"/>
</dbReference>
<dbReference type="Proteomes" id="UP001501183">
    <property type="component" value="Unassembled WGS sequence"/>
</dbReference>
<accession>A0ABP8NZ07</accession>
<sequence>MHDSGPIPDGNADAAHRGDADDVGAADRLRLFSFATAEKRTDYLGVLRAFDDARANYVVLLHAGDVAQILDRIGQRALTAAEITPLLDQLHEWGVLERSYDGSRAATLAEYRNRHFVYQFSRLGYQAFRAVEDVLAARLDDAALSRLALPDLLADLHELADANRAADGDLIYRKLRRLDDTLSDMATRAARFYLTLGDLVRTTEITPEAFLAHKDALLTHMREFSSDLARYAPKLAAAIAAVEETGVPRLLARAAASDERVFLTLEEREADWTSRWAGLTQWFVAADGVSESERLREGTMSAIAAVLSLLRRVTETRRGGVSRESQLRHLAGWFAAAPTEDAAHALFQAVFDLGRPRHLSMVHPDADIIPDSRSWWDAPPVEISRTLAETGRNAAVGAPSRVQRNDASIRRLRDVQLAAQRARAEAARSLAAGGAYDRVLDEQETEVLLGLLTAALTARVAVSGTVRGSTGSENGVRLTLEPNDESTTVQTVRGRLHLDRLRVSVQ</sequence>
<reference evidence="2" key="1">
    <citation type="journal article" date="2019" name="Int. J. Syst. Evol. Microbiol.">
        <title>The Global Catalogue of Microorganisms (GCM) 10K type strain sequencing project: providing services to taxonomists for standard genome sequencing and annotation.</title>
        <authorList>
            <consortium name="The Broad Institute Genomics Platform"/>
            <consortium name="The Broad Institute Genome Sequencing Center for Infectious Disease"/>
            <person name="Wu L."/>
            <person name="Ma J."/>
        </authorList>
    </citation>
    <scope>NUCLEOTIDE SEQUENCE [LARGE SCALE GENOMIC DNA]</scope>
    <source>
        <strain evidence="2">JCM 32206</strain>
    </source>
</reference>
<protein>
    <recommendedName>
        <fullName evidence="3">TIGR02677 family protein</fullName>
    </recommendedName>
</protein>
<keyword evidence="2" id="KW-1185">Reference proteome</keyword>
<organism evidence="1 2">
    <name type="scientific">Rhodococcus olei</name>
    <dbReference type="NCBI Taxonomy" id="2161675"/>
    <lineage>
        <taxon>Bacteria</taxon>
        <taxon>Bacillati</taxon>
        <taxon>Actinomycetota</taxon>
        <taxon>Actinomycetes</taxon>
        <taxon>Mycobacteriales</taxon>
        <taxon>Nocardiaceae</taxon>
        <taxon>Rhodococcus</taxon>
    </lineage>
</organism>
<dbReference type="NCBIfam" id="TIGR02677">
    <property type="entry name" value="TIGR02677 family protein"/>
    <property type="match status" value="1"/>
</dbReference>
<evidence type="ECO:0000313" key="1">
    <source>
        <dbReference type="EMBL" id="GAA4474503.1"/>
    </source>
</evidence>
<evidence type="ECO:0000313" key="2">
    <source>
        <dbReference type="Proteomes" id="UP001501183"/>
    </source>
</evidence>
<evidence type="ECO:0008006" key="3">
    <source>
        <dbReference type="Google" id="ProtNLM"/>
    </source>
</evidence>
<gene>
    <name evidence="1" type="ORF">GCM10023094_10220</name>
</gene>
<dbReference type="InterPro" id="IPR013493">
    <property type="entry name" value="CHP02677"/>
</dbReference>
<proteinExistence type="predicted"/>
<comment type="caution">
    <text evidence="1">The sequence shown here is derived from an EMBL/GenBank/DDBJ whole genome shotgun (WGS) entry which is preliminary data.</text>
</comment>
<dbReference type="Pfam" id="PF09660">
    <property type="entry name" value="DUF2397"/>
    <property type="match status" value="1"/>
</dbReference>